<dbReference type="GeneID" id="38470551"/>
<reference evidence="6 9" key="2">
    <citation type="submission" date="2018-07" db="EMBL/GenBank/DDBJ databases">
        <title>Genome sequences of Haloplanus aerogenes JCM 16430T.</title>
        <authorList>
            <person name="Kim Y.B."/>
            <person name="Roh S.W."/>
        </authorList>
    </citation>
    <scope>NUCLEOTIDE SEQUENCE [LARGE SCALE GENOMIC DNA]</scope>
    <source>
        <strain evidence="6 9">JCM 16430</strain>
    </source>
</reference>
<evidence type="ECO:0000256" key="2">
    <source>
        <dbReference type="ARBA" id="ARBA00023002"/>
    </source>
</evidence>
<dbReference type="InterPro" id="IPR006176">
    <property type="entry name" value="3-OHacyl-CoA_DH_NAD-bd"/>
</dbReference>
<evidence type="ECO:0000313" key="8">
    <source>
        <dbReference type="Proteomes" id="UP000277326"/>
    </source>
</evidence>
<evidence type="ECO:0000313" key="9">
    <source>
        <dbReference type="Proteomes" id="UP000282007"/>
    </source>
</evidence>
<dbReference type="EMBL" id="REFS01000002">
    <property type="protein sequence ID" value="RMB23623.1"/>
    <property type="molecule type" value="Genomic_DNA"/>
</dbReference>
<dbReference type="Proteomes" id="UP000277326">
    <property type="component" value="Unassembled WGS sequence"/>
</dbReference>
<protein>
    <submittedName>
        <fullName evidence="6">3-hydroxyacyl-CoA dehydrogenase family protein</fullName>
    </submittedName>
    <submittedName>
        <fullName evidence="7">3-hydroxybutyryl-CoA dehydrogenase</fullName>
    </submittedName>
</protein>
<dbReference type="AlphaFoldDB" id="A0A3M0E5Z7"/>
<evidence type="ECO:0000259" key="5">
    <source>
        <dbReference type="Pfam" id="PF02737"/>
    </source>
</evidence>
<dbReference type="GO" id="GO:0006631">
    <property type="term" value="P:fatty acid metabolic process"/>
    <property type="evidence" value="ECO:0007669"/>
    <property type="project" value="InterPro"/>
</dbReference>
<name>A0A3M0E5Z7_9EURY</name>
<dbReference type="GO" id="GO:0070403">
    <property type="term" value="F:NAD+ binding"/>
    <property type="evidence" value="ECO:0007669"/>
    <property type="project" value="InterPro"/>
</dbReference>
<gene>
    <name evidence="7" type="ORF">ATH50_0843</name>
    <name evidence="6" type="ORF">DU502_04655</name>
</gene>
<evidence type="ECO:0000256" key="1">
    <source>
        <dbReference type="ARBA" id="ARBA00009463"/>
    </source>
</evidence>
<dbReference type="Pfam" id="PF00725">
    <property type="entry name" value="3HCDH"/>
    <property type="match status" value="1"/>
</dbReference>
<reference evidence="7" key="3">
    <citation type="submission" date="2018-10" db="EMBL/GenBank/DDBJ databases">
        <authorList>
            <person name="Whitman W."/>
            <person name="Huntemann M."/>
            <person name="Clum A."/>
            <person name="Pillay M."/>
            <person name="Palaniappan K."/>
            <person name="Varghese N."/>
            <person name="Mikhailova N."/>
            <person name="Stamatis D."/>
            <person name="Reddy T."/>
            <person name="Daum C."/>
            <person name="Shapiro N."/>
            <person name="Ivanova N."/>
            <person name="Kyrpides N."/>
            <person name="Woyke T."/>
        </authorList>
    </citation>
    <scope>NUCLEOTIDE SEQUENCE</scope>
    <source>
        <strain evidence="7">CGMCC 1.10124</strain>
    </source>
</reference>
<proteinExistence type="inferred from homology"/>
<dbReference type="OrthoDB" id="51300at2157"/>
<dbReference type="EMBL" id="CP034145">
    <property type="protein sequence ID" value="AZH24719.1"/>
    <property type="molecule type" value="Genomic_DNA"/>
</dbReference>
<evidence type="ECO:0000313" key="6">
    <source>
        <dbReference type="EMBL" id="AZH24719.1"/>
    </source>
</evidence>
<evidence type="ECO:0000313" key="7">
    <source>
        <dbReference type="EMBL" id="RMB23623.1"/>
    </source>
</evidence>
<dbReference type="InterPro" id="IPR008927">
    <property type="entry name" value="6-PGluconate_DH-like_C_sf"/>
</dbReference>
<evidence type="ECO:0000256" key="3">
    <source>
        <dbReference type="PIRSR" id="PIRSR000105-1"/>
    </source>
</evidence>
<organism evidence="7 8">
    <name type="scientific">Haloplanus aerogenes</name>
    <dbReference type="NCBI Taxonomy" id="660522"/>
    <lineage>
        <taxon>Archaea</taxon>
        <taxon>Methanobacteriati</taxon>
        <taxon>Methanobacteriota</taxon>
        <taxon>Stenosarchaea group</taxon>
        <taxon>Halobacteria</taxon>
        <taxon>Halobacteriales</taxon>
        <taxon>Haloferacaceae</taxon>
        <taxon>Haloplanus</taxon>
    </lineage>
</organism>
<keyword evidence="2" id="KW-0560">Oxidoreductase</keyword>
<sequence length="315" mass="33846">MSSTTPSTPSAVAVVGAGTMGHGLALQFARHGAGVTLVDHRESNLDDARRGIDDALDFLDSEGWLDADPDAVRTRIDYTLDTAAAVADVDLVIETVSEDLAVKEDVFGTLAAAAPDDAVLATNTSGIPITDIAATVPEAADRVVGCHWWNPPYLLPTVEVVRGTETSDETVDRTAAFVEAVDRQPIRVERDVPGFVWNRIQFAVLRECTHLVAEGVASLEDVERAVRDGYALRTAVVGPFETADLAGLELFRDIAANLYPHLSDADEPGPVFEERLDAGRGGVDDGAGFHEYDESPSDVIRRRNERVVAIMRALD</sequence>
<dbReference type="Pfam" id="PF02737">
    <property type="entry name" value="3HCDH_N"/>
    <property type="match status" value="1"/>
</dbReference>
<dbReference type="SUPFAM" id="SSF51735">
    <property type="entry name" value="NAD(P)-binding Rossmann-fold domains"/>
    <property type="match status" value="1"/>
</dbReference>
<feature type="domain" description="3-hydroxyacyl-CoA dehydrogenase C-terminal" evidence="4">
    <location>
        <begin position="194"/>
        <end position="292"/>
    </location>
</feature>
<dbReference type="Proteomes" id="UP000282007">
    <property type="component" value="Chromosome"/>
</dbReference>
<feature type="site" description="Important for catalytic activity" evidence="3">
    <location>
        <position position="147"/>
    </location>
</feature>
<dbReference type="KEGG" id="haer:DU502_04655"/>
<comment type="similarity">
    <text evidence="1">Belongs to the 3-hydroxyacyl-CoA dehydrogenase family.</text>
</comment>
<dbReference type="PIRSF" id="PIRSF000105">
    <property type="entry name" value="HCDH"/>
    <property type="match status" value="1"/>
</dbReference>
<dbReference type="InterPro" id="IPR006180">
    <property type="entry name" value="3-OHacyl-CoA_DH_CS"/>
</dbReference>
<dbReference type="Gene3D" id="3.40.50.720">
    <property type="entry name" value="NAD(P)-binding Rossmann-like Domain"/>
    <property type="match status" value="1"/>
</dbReference>
<dbReference type="PANTHER" id="PTHR48075">
    <property type="entry name" value="3-HYDROXYACYL-COA DEHYDROGENASE FAMILY PROTEIN"/>
    <property type="match status" value="1"/>
</dbReference>
<reference evidence="7 8" key="1">
    <citation type="journal article" date="2015" name="Stand. Genomic Sci.">
        <title>Genomic Encyclopedia of Bacterial and Archaeal Type Strains, Phase III: the genomes of soil and plant-associated and newly described type strains.</title>
        <authorList>
            <person name="Whitman W.B."/>
            <person name="Woyke T."/>
            <person name="Klenk H.P."/>
            <person name="Zhou Y."/>
            <person name="Lilburn T.G."/>
            <person name="Beck B.J."/>
            <person name="De Vos P."/>
            <person name="Vandamme P."/>
            <person name="Eisen J.A."/>
            <person name="Garrity G."/>
            <person name="Hugenholtz P."/>
            <person name="Kyrpides N.C."/>
        </authorList>
    </citation>
    <scope>NUCLEOTIDE SEQUENCE [LARGE SCALE GENOMIC DNA]</scope>
    <source>
        <strain evidence="7 8">CGMCC 1.10124</strain>
    </source>
</reference>
<dbReference type="InterPro" id="IPR036291">
    <property type="entry name" value="NAD(P)-bd_dom_sf"/>
</dbReference>
<dbReference type="PANTHER" id="PTHR48075:SF5">
    <property type="entry name" value="3-HYDROXYBUTYRYL-COA DEHYDROGENASE"/>
    <property type="match status" value="1"/>
</dbReference>
<dbReference type="RefSeq" id="WP_121919550.1">
    <property type="nucleotide sequence ID" value="NZ_CP034145.1"/>
</dbReference>
<dbReference type="InterPro" id="IPR006108">
    <property type="entry name" value="3HC_DH_C"/>
</dbReference>
<keyword evidence="9" id="KW-1185">Reference proteome</keyword>
<dbReference type="InterPro" id="IPR013328">
    <property type="entry name" value="6PGD_dom2"/>
</dbReference>
<accession>A0A3M0E5Z7</accession>
<dbReference type="SUPFAM" id="SSF48179">
    <property type="entry name" value="6-phosphogluconate dehydrogenase C-terminal domain-like"/>
    <property type="match status" value="1"/>
</dbReference>
<dbReference type="InterPro" id="IPR022694">
    <property type="entry name" value="3-OHacyl-CoA_DH"/>
</dbReference>
<dbReference type="PROSITE" id="PS00067">
    <property type="entry name" value="3HCDH"/>
    <property type="match status" value="1"/>
</dbReference>
<evidence type="ECO:0000259" key="4">
    <source>
        <dbReference type="Pfam" id="PF00725"/>
    </source>
</evidence>
<dbReference type="GO" id="GO:0016616">
    <property type="term" value="F:oxidoreductase activity, acting on the CH-OH group of donors, NAD or NADP as acceptor"/>
    <property type="evidence" value="ECO:0007669"/>
    <property type="project" value="InterPro"/>
</dbReference>
<feature type="domain" description="3-hydroxyacyl-CoA dehydrogenase NAD binding" evidence="5">
    <location>
        <begin position="12"/>
        <end position="191"/>
    </location>
</feature>
<dbReference type="Gene3D" id="1.10.1040.10">
    <property type="entry name" value="N-(1-d-carboxylethyl)-l-norvaline Dehydrogenase, domain 2"/>
    <property type="match status" value="1"/>
</dbReference>